<feature type="region of interest" description="Disordered" evidence="1">
    <location>
        <begin position="299"/>
        <end position="350"/>
    </location>
</feature>
<feature type="compositionally biased region" description="Acidic residues" evidence="1">
    <location>
        <begin position="572"/>
        <end position="585"/>
    </location>
</feature>
<dbReference type="Gene3D" id="1.10.10.60">
    <property type="entry name" value="Homeodomain-like"/>
    <property type="match status" value="2"/>
</dbReference>
<dbReference type="Pfam" id="PF13837">
    <property type="entry name" value="Myb_DNA-bind_4"/>
    <property type="match status" value="2"/>
</dbReference>
<feature type="compositionally biased region" description="Low complexity" evidence="1">
    <location>
        <begin position="195"/>
        <end position="205"/>
    </location>
</feature>
<dbReference type="EMBL" id="KB581552">
    <property type="protein sequence ID" value="EMP26308.1"/>
    <property type="molecule type" value="Genomic_DNA"/>
</dbReference>
<feature type="region of interest" description="Disordered" evidence="1">
    <location>
        <begin position="571"/>
        <end position="593"/>
    </location>
</feature>
<dbReference type="Proteomes" id="UP000031443">
    <property type="component" value="Unassembled WGS sequence"/>
</dbReference>
<protein>
    <submittedName>
        <fullName evidence="3">Zinc finger and SCAN domain-containing protein 20</fullName>
    </submittedName>
</protein>
<evidence type="ECO:0000313" key="4">
    <source>
        <dbReference type="Proteomes" id="UP000031443"/>
    </source>
</evidence>
<feature type="region of interest" description="Disordered" evidence="1">
    <location>
        <begin position="220"/>
        <end position="251"/>
    </location>
</feature>
<accession>M7B2L1</accession>
<sequence>MRRDRPPERAASWPADHVMVLISYWAEAAAVHDLGSHGRNRVVYDGISQRLSKLGIYRTGDQCREKMKALKVAYRKAKENNAAGRPPMRCPFYEEMDQIMQRCVSTRSSLLAESGEGLGTVDRQEGTAAPESWEAPASASDHWGTQATESWGCEEPGYVLPEVQDPLGEVQAVRVQVKEEEASADELPHEPDPSPSASAEPQPASRKLVSALDRLVHLRARKRKVREDGPLETARGPTQKHGRSQLELKRARRAGAWRAEERQSLAEFIQHDREMRREDREFQAQLLEKLFQKQLEMTERTGSKGDWTCSPQRRSSGHASPGLDGPLLGDVLETSLDSPWDGEGSADRAPDDGAACLGARPRCLGCTVLRAELDAAQEELKITQASTLYGLSGTHLQGLAEALGTISRILNDRRPTTNKPPWGAAESPGVAMTQQTHVSSSAQVTMQSQNQKRAPAWTKWEVLDLIAVWGEESVLSELRSKRRNAKTFQKISEAMVDRGFSRDATQCRVKLKELRLAYQKTKESNRRSRTEPQTRRFYTELHAILGGAATTTPPLSVDSDVGVLSTMPEIFVDGDDEEEEEDELEEHTAHRSP</sequence>
<dbReference type="PANTHER" id="PTHR47595:SF1">
    <property type="entry name" value="MYB_SANT-LIKE DNA-BINDING DOMAIN-CONTAINING PROTEIN"/>
    <property type="match status" value="1"/>
</dbReference>
<dbReference type="InterPro" id="IPR044822">
    <property type="entry name" value="Myb_DNA-bind_4"/>
</dbReference>
<feature type="compositionally biased region" description="Basic and acidic residues" evidence="1">
    <location>
        <begin position="180"/>
        <end position="192"/>
    </location>
</feature>
<feature type="compositionally biased region" description="Low complexity" evidence="1">
    <location>
        <begin position="321"/>
        <end position="330"/>
    </location>
</feature>
<proteinExistence type="predicted"/>
<evidence type="ECO:0000259" key="2">
    <source>
        <dbReference type="Pfam" id="PF13837"/>
    </source>
</evidence>
<dbReference type="PANTHER" id="PTHR47595">
    <property type="entry name" value="HEAT SHOCK 70 KDA PROTEIN 14"/>
    <property type="match status" value="1"/>
</dbReference>
<feature type="domain" description="Myb/SANT-like DNA-binding" evidence="2">
    <location>
        <begin position="456"/>
        <end position="544"/>
    </location>
</feature>
<dbReference type="FunFam" id="1.10.10.60:FF:000032">
    <property type="entry name" value="Zinc finger and SCAN domain-containing 20"/>
    <property type="match status" value="1"/>
</dbReference>
<feature type="compositionally biased region" description="Low complexity" evidence="1">
    <location>
        <begin position="128"/>
        <end position="140"/>
    </location>
</feature>
<name>M7B2L1_CHEMY</name>
<feature type="domain" description="Myb/SANT-like DNA-binding" evidence="2">
    <location>
        <begin position="12"/>
        <end position="99"/>
    </location>
</feature>
<feature type="compositionally biased region" description="Polar residues" evidence="1">
    <location>
        <begin position="309"/>
        <end position="318"/>
    </location>
</feature>
<feature type="region of interest" description="Disordered" evidence="1">
    <location>
        <begin position="114"/>
        <end position="148"/>
    </location>
</feature>
<evidence type="ECO:0000256" key="1">
    <source>
        <dbReference type="SAM" id="MobiDB-lite"/>
    </source>
</evidence>
<evidence type="ECO:0000313" key="3">
    <source>
        <dbReference type="EMBL" id="EMP26308.1"/>
    </source>
</evidence>
<feature type="region of interest" description="Disordered" evidence="1">
    <location>
        <begin position="180"/>
        <end position="206"/>
    </location>
</feature>
<reference evidence="4" key="1">
    <citation type="journal article" date="2013" name="Nat. Genet.">
        <title>The draft genomes of soft-shell turtle and green sea turtle yield insights into the development and evolution of the turtle-specific body plan.</title>
        <authorList>
            <person name="Wang Z."/>
            <person name="Pascual-Anaya J."/>
            <person name="Zadissa A."/>
            <person name="Li W."/>
            <person name="Niimura Y."/>
            <person name="Huang Z."/>
            <person name="Li C."/>
            <person name="White S."/>
            <person name="Xiong Z."/>
            <person name="Fang D."/>
            <person name="Wang B."/>
            <person name="Ming Y."/>
            <person name="Chen Y."/>
            <person name="Zheng Y."/>
            <person name="Kuraku S."/>
            <person name="Pignatelli M."/>
            <person name="Herrero J."/>
            <person name="Beal K."/>
            <person name="Nozawa M."/>
            <person name="Li Q."/>
            <person name="Wang J."/>
            <person name="Zhang H."/>
            <person name="Yu L."/>
            <person name="Shigenobu S."/>
            <person name="Wang J."/>
            <person name="Liu J."/>
            <person name="Flicek P."/>
            <person name="Searle S."/>
            <person name="Wang J."/>
            <person name="Kuratani S."/>
            <person name="Yin Y."/>
            <person name="Aken B."/>
            <person name="Zhang G."/>
            <person name="Irie N."/>
        </authorList>
    </citation>
    <scope>NUCLEOTIDE SEQUENCE [LARGE SCALE GENOMIC DNA]</scope>
</reference>
<organism evidence="3 4">
    <name type="scientific">Chelonia mydas</name>
    <name type="common">Green sea-turtle</name>
    <name type="synonym">Chelonia agassizi</name>
    <dbReference type="NCBI Taxonomy" id="8469"/>
    <lineage>
        <taxon>Eukaryota</taxon>
        <taxon>Metazoa</taxon>
        <taxon>Chordata</taxon>
        <taxon>Craniata</taxon>
        <taxon>Vertebrata</taxon>
        <taxon>Euteleostomi</taxon>
        <taxon>Archelosauria</taxon>
        <taxon>Testudinata</taxon>
        <taxon>Testudines</taxon>
        <taxon>Cryptodira</taxon>
        <taxon>Durocryptodira</taxon>
        <taxon>Americhelydia</taxon>
        <taxon>Chelonioidea</taxon>
        <taxon>Cheloniidae</taxon>
        <taxon>Chelonia</taxon>
    </lineage>
</organism>
<keyword evidence="4" id="KW-1185">Reference proteome</keyword>
<gene>
    <name evidence="3" type="ORF">UY3_16617</name>
</gene>
<dbReference type="AlphaFoldDB" id="M7B2L1"/>